<dbReference type="WBParaSite" id="Minc3s00739g16713">
    <property type="protein sequence ID" value="Minc3s00739g16713"/>
    <property type="gene ID" value="Minc3s00739g16713"/>
</dbReference>
<dbReference type="FunFam" id="3.40.50.10190:FF:000010">
    <property type="entry name" value="DNA topoisomerase II binding protein 1"/>
    <property type="match status" value="1"/>
</dbReference>
<reference evidence="4" key="1">
    <citation type="submission" date="2022-11" db="UniProtKB">
        <authorList>
            <consortium name="WormBaseParasite"/>
        </authorList>
    </citation>
    <scope>IDENTIFICATION</scope>
</reference>
<evidence type="ECO:0000313" key="3">
    <source>
        <dbReference type="Proteomes" id="UP000887563"/>
    </source>
</evidence>
<dbReference type="InterPro" id="IPR059215">
    <property type="entry name" value="BRCT2_TopBP1-like"/>
</dbReference>
<proteinExistence type="predicted"/>
<feature type="domain" description="BRCT" evidence="2">
    <location>
        <begin position="369"/>
        <end position="444"/>
    </location>
</feature>
<keyword evidence="1" id="KW-0677">Repeat</keyword>
<dbReference type="PANTHER" id="PTHR13561">
    <property type="entry name" value="DNA REPLICATION REGULATOR DPB11-RELATED"/>
    <property type="match status" value="1"/>
</dbReference>
<protein>
    <submittedName>
        <fullName evidence="4">BRCT domain-containing protein</fullName>
    </submittedName>
</protein>
<dbReference type="GO" id="GO:0006270">
    <property type="term" value="P:DNA replication initiation"/>
    <property type="evidence" value="ECO:0007669"/>
    <property type="project" value="TreeGrafter"/>
</dbReference>
<name>A0A914LPW2_MELIC</name>
<dbReference type="Pfam" id="PF12738">
    <property type="entry name" value="PTCB-BRCT"/>
    <property type="match status" value="3"/>
</dbReference>
<dbReference type="SUPFAM" id="SSF52113">
    <property type="entry name" value="BRCT domain"/>
    <property type="match status" value="5"/>
</dbReference>
<dbReference type="AlphaFoldDB" id="A0A914LPW2"/>
<dbReference type="CDD" id="cd00027">
    <property type="entry name" value="BRCT"/>
    <property type="match status" value="2"/>
</dbReference>
<sequence>MELKSEPKMNESAKSKVFNGVTISFAGLTEESQEITISGFAGTERVEIGRLIEMNGGIFIGQMFKASCTHLITANDSGEKFLRAKEWKTIYIVTVEWLRKSVEHDELTKLLLEMGGNCKLEVDEDVKYLIAERCDNKSEDFIAARRLKIPVLIPRWIQDAHSIKDSMEITISGFTGTDRHEIGRLVEMNGGIFSGQMNRSSCTHLITANNSGEKFRRAKKWKNIYIVTFEWLKKSVEQKVRLDEIEFSFEPICKVENAPTVDVLQPTKNGPIESTGNDLEPICQVENAPQVESLHNEEIVESTNNKPIESIVNDFEQIHKAVDTSTVEKLHNLKVIEPTTQNEHIEEINNDEMIHNKKLKAEPEMAESVKSKAFSGVTISFAGLSRERQDELTKLLLEMGGDCRLEVDENVNYLIAEIIDNKSENYIAARRLKIPVLIPRWIQDAHSIKDSMVDFLSEDSIDNYRTPIFSGCEITISGFTSNERVGMGRLIELHGGKFSGQMNKSSCTHLITANNSGEKFRRAKEWKNIYIVNDKWLRKSIEYKVRLNELRFPVDGDK</sequence>
<feature type="domain" description="BRCT" evidence="2">
    <location>
        <begin position="13"/>
        <end position="107"/>
    </location>
</feature>
<evidence type="ECO:0000313" key="4">
    <source>
        <dbReference type="WBParaSite" id="Minc3s00739g16713"/>
    </source>
</evidence>
<feature type="domain" description="BRCT" evidence="2">
    <location>
        <begin position="159"/>
        <end position="249"/>
    </location>
</feature>
<organism evidence="3 4">
    <name type="scientific">Meloidogyne incognita</name>
    <name type="common">Southern root-knot nematode worm</name>
    <name type="synonym">Oxyuris incognita</name>
    <dbReference type="NCBI Taxonomy" id="6306"/>
    <lineage>
        <taxon>Eukaryota</taxon>
        <taxon>Metazoa</taxon>
        <taxon>Ecdysozoa</taxon>
        <taxon>Nematoda</taxon>
        <taxon>Chromadorea</taxon>
        <taxon>Rhabditida</taxon>
        <taxon>Tylenchina</taxon>
        <taxon>Tylenchomorpha</taxon>
        <taxon>Tylenchoidea</taxon>
        <taxon>Meloidogynidae</taxon>
        <taxon>Meloidogyninae</taxon>
        <taxon>Meloidogyne</taxon>
        <taxon>Meloidogyne incognita group</taxon>
    </lineage>
</organism>
<dbReference type="GO" id="GO:0007095">
    <property type="term" value="P:mitotic G2 DNA damage checkpoint signaling"/>
    <property type="evidence" value="ECO:0007669"/>
    <property type="project" value="TreeGrafter"/>
</dbReference>
<dbReference type="SMART" id="SM00292">
    <property type="entry name" value="BRCT"/>
    <property type="match status" value="4"/>
</dbReference>
<dbReference type="Pfam" id="PF00533">
    <property type="entry name" value="BRCT"/>
    <property type="match status" value="1"/>
</dbReference>
<dbReference type="Gene3D" id="3.40.50.10190">
    <property type="entry name" value="BRCT domain"/>
    <property type="match status" value="5"/>
</dbReference>
<evidence type="ECO:0000256" key="1">
    <source>
        <dbReference type="ARBA" id="ARBA00022737"/>
    </source>
</evidence>
<dbReference type="GO" id="GO:0033314">
    <property type="term" value="P:mitotic DNA replication checkpoint signaling"/>
    <property type="evidence" value="ECO:0007669"/>
    <property type="project" value="TreeGrafter"/>
</dbReference>
<dbReference type="InterPro" id="IPR036420">
    <property type="entry name" value="BRCT_dom_sf"/>
</dbReference>
<feature type="domain" description="BRCT" evidence="2">
    <location>
        <begin position="109"/>
        <end position="159"/>
    </location>
</feature>
<dbReference type="Proteomes" id="UP000887563">
    <property type="component" value="Unplaced"/>
</dbReference>
<dbReference type="PANTHER" id="PTHR13561:SF20">
    <property type="entry name" value="DNA TOPOISOMERASE 2-BINDING PROTEIN 1"/>
    <property type="match status" value="1"/>
</dbReference>
<dbReference type="CDD" id="cd17731">
    <property type="entry name" value="BRCT_TopBP1_rpt2_like"/>
    <property type="match status" value="3"/>
</dbReference>
<keyword evidence="3" id="KW-1185">Reference proteome</keyword>
<feature type="domain" description="BRCT" evidence="2">
    <location>
        <begin position="464"/>
        <end position="554"/>
    </location>
</feature>
<dbReference type="PROSITE" id="PS50172">
    <property type="entry name" value="BRCT"/>
    <property type="match status" value="5"/>
</dbReference>
<accession>A0A914LPW2</accession>
<dbReference type="InterPro" id="IPR001357">
    <property type="entry name" value="BRCT_dom"/>
</dbReference>
<evidence type="ECO:0000259" key="2">
    <source>
        <dbReference type="PROSITE" id="PS50172"/>
    </source>
</evidence>